<accession>A0ABQ9WKH2</accession>
<dbReference type="EMBL" id="JARBJD010000836">
    <property type="protein sequence ID" value="KAK2939828.1"/>
    <property type="molecule type" value="Genomic_DNA"/>
</dbReference>
<name>A0ABQ9WKH2_9EUKA</name>
<evidence type="ECO:0000313" key="1">
    <source>
        <dbReference type="EMBL" id="KAK2939828.1"/>
    </source>
</evidence>
<proteinExistence type="predicted"/>
<dbReference type="Proteomes" id="UP001281761">
    <property type="component" value="Unassembled WGS sequence"/>
</dbReference>
<sequence>MGAFISKISSSAVSPSQDCSPFLNWKEEALPSQSEAAVVFRSLVATIKLQPFSPHPRIDFWCFLDRLNAVHCGSRFVCQSGRNKGRNEVARFSARHQFRKHQTFLIKAASPVLWLETPDAPEGDEIEDDDDDRQSDLEAIFSKF</sequence>
<organism evidence="1 2">
    <name type="scientific">Blattamonas nauphoetae</name>
    <dbReference type="NCBI Taxonomy" id="2049346"/>
    <lineage>
        <taxon>Eukaryota</taxon>
        <taxon>Metamonada</taxon>
        <taxon>Preaxostyla</taxon>
        <taxon>Oxymonadida</taxon>
        <taxon>Blattamonas</taxon>
    </lineage>
</organism>
<reference evidence="1 2" key="1">
    <citation type="journal article" date="2022" name="bioRxiv">
        <title>Genomics of Preaxostyla Flagellates Illuminates Evolutionary Transitions and the Path Towards Mitochondrial Loss.</title>
        <authorList>
            <person name="Novak L.V.F."/>
            <person name="Treitli S.C."/>
            <person name="Pyrih J."/>
            <person name="Halakuc P."/>
            <person name="Pipaliya S.V."/>
            <person name="Vacek V."/>
            <person name="Brzon O."/>
            <person name="Soukal P."/>
            <person name="Eme L."/>
            <person name="Dacks J.B."/>
            <person name="Karnkowska A."/>
            <person name="Elias M."/>
            <person name="Hampl V."/>
        </authorList>
    </citation>
    <scope>NUCLEOTIDE SEQUENCE [LARGE SCALE GENOMIC DNA]</scope>
    <source>
        <strain evidence="1">NAU3</strain>
        <tissue evidence="1">Gut</tissue>
    </source>
</reference>
<comment type="caution">
    <text evidence="1">The sequence shown here is derived from an EMBL/GenBank/DDBJ whole genome shotgun (WGS) entry which is preliminary data.</text>
</comment>
<protein>
    <submittedName>
        <fullName evidence="1">Uncharacterized protein</fullName>
    </submittedName>
</protein>
<keyword evidence="2" id="KW-1185">Reference proteome</keyword>
<evidence type="ECO:0000313" key="2">
    <source>
        <dbReference type="Proteomes" id="UP001281761"/>
    </source>
</evidence>
<gene>
    <name evidence="1" type="ORF">BLNAU_25260</name>
</gene>